<reference evidence="1 2" key="1">
    <citation type="submission" date="2024-01" db="EMBL/GenBank/DDBJ databases">
        <title>Genome assemblies of Stephania.</title>
        <authorList>
            <person name="Yang L."/>
        </authorList>
    </citation>
    <scope>NUCLEOTIDE SEQUENCE [LARGE SCALE GENOMIC DNA]</scope>
    <source>
        <strain evidence="1">YNDBR</strain>
        <tissue evidence="1">Leaf</tissue>
    </source>
</reference>
<dbReference type="PANTHER" id="PTHR46250">
    <property type="entry name" value="MYB/SANT-LIKE DNA-BINDING DOMAIN PROTEIN-RELATED"/>
    <property type="match status" value="1"/>
</dbReference>
<name>A0AAP0PS77_9MAGN</name>
<proteinExistence type="predicted"/>
<dbReference type="EMBL" id="JBBNAF010000004">
    <property type="protein sequence ID" value="KAK9151046.1"/>
    <property type="molecule type" value="Genomic_DNA"/>
</dbReference>
<accession>A0AAP0PS77</accession>
<keyword evidence="2" id="KW-1185">Reference proteome</keyword>
<comment type="caution">
    <text evidence="1">The sequence shown here is derived from an EMBL/GenBank/DDBJ whole genome shotgun (WGS) entry which is preliminary data.</text>
</comment>
<dbReference type="PANTHER" id="PTHR46250:SF17">
    <property type="entry name" value="MYB_SANT-LIKE DOMAIN-CONTAINING PROTEIN"/>
    <property type="match status" value="1"/>
</dbReference>
<dbReference type="Proteomes" id="UP001420932">
    <property type="component" value="Unassembled WGS sequence"/>
</dbReference>
<dbReference type="AlphaFoldDB" id="A0AAP0PS77"/>
<gene>
    <name evidence="1" type="ORF">Syun_009355</name>
</gene>
<evidence type="ECO:0000313" key="2">
    <source>
        <dbReference type="Proteomes" id="UP001420932"/>
    </source>
</evidence>
<organism evidence="1 2">
    <name type="scientific">Stephania yunnanensis</name>
    <dbReference type="NCBI Taxonomy" id="152371"/>
    <lineage>
        <taxon>Eukaryota</taxon>
        <taxon>Viridiplantae</taxon>
        <taxon>Streptophyta</taxon>
        <taxon>Embryophyta</taxon>
        <taxon>Tracheophyta</taxon>
        <taxon>Spermatophyta</taxon>
        <taxon>Magnoliopsida</taxon>
        <taxon>Ranunculales</taxon>
        <taxon>Menispermaceae</taxon>
        <taxon>Menispermoideae</taxon>
        <taxon>Cissampelideae</taxon>
        <taxon>Stephania</taxon>
    </lineage>
</organism>
<sequence length="146" mass="16544">MCEMVVLGVYKCDNGFKSDYLNHLEEMLKKSGPTSGIKAKPHIESKVKVLRNLRSIINDMILGIKHDSSDFGFDSNSNMSTAPPDIWDGYSKIFLDAKEHHKKSFPFYNDSCVIFKNDRATREDAVALENALEEVEKIDSSTESDY</sequence>
<protein>
    <submittedName>
        <fullName evidence="1">Uncharacterized protein</fullName>
    </submittedName>
</protein>
<evidence type="ECO:0000313" key="1">
    <source>
        <dbReference type="EMBL" id="KAK9151046.1"/>
    </source>
</evidence>